<proteinExistence type="predicted"/>
<evidence type="ECO:0000313" key="3">
    <source>
        <dbReference type="EMBL" id="OOZ41628.1"/>
    </source>
</evidence>
<protein>
    <recommendedName>
        <fullName evidence="2">HDOD domain-containing protein</fullName>
    </recommendedName>
</protein>
<keyword evidence="4" id="KW-1185">Reference proteome</keyword>
<dbReference type="AlphaFoldDB" id="A0A1T2L934"/>
<dbReference type="Pfam" id="PF08668">
    <property type="entry name" value="HDOD"/>
    <property type="match status" value="1"/>
</dbReference>
<dbReference type="Gene3D" id="1.10.3210.10">
    <property type="entry name" value="Hypothetical protein af1432"/>
    <property type="match status" value="1"/>
</dbReference>
<gene>
    <name evidence="3" type="ORF">BOW53_02815</name>
</gene>
<dbReference type="PROSITE" id="PS51833">
    <property type="entry name" value="HDOD"/>
    <property type="match status" value="1"/>
</dbReference>
<dbReference type="PANTHER" id="PTHR33525:SF3">
    <property type="entry name" value="RIBONUCLEASE Y"/>
    <property type="match status" value="1"/>
</dbReference>
<dbReference type="EMBL" id="MPRL01000007">
    <property type="protein sequence ID" value="OOZ41628.1"/>
    <property type="molecule type" value="Genomic_DNA"/>
</dbReference>
<evidence type="ECO:0000256" key="1">
    <source>
        <dbReference type="SAM" id="MobiDB-lite"/>
    </source>
</evidence>
<evidence type="ECO:0000313" key="4">
    <source>
        <dbReference type="Proteomes" id="UP000191110"/>
    </source>
</evidence>
<feature type="region of interest" description="Disordered" evidence="1">
    <location>
        <begin position="284"/>
        <end position="317"/>
    </location>
</feature>
<dbReference type="InterPro" id="IPR052340">
    <property type="entry name" value="RNase_Y/CdgJ"/>
</dbReference>
<comment type="caution">
    <text evidence="3">The sequence shown here is derived from an EMBL/GenBank/DDBJ whole genome shotgun (WGS) entry which is preliminary data.</text>
</comment>
<organism evidence="3 4">
    <name type="scientific">Solemya pervernicosa gill symbiont</name>
    <dbReference type="NCBI Taxonomy" id="642797"/>
    <lineage>
        <taxon>Bacteria</taxon>
        <taxon>Pseudomonadati</taxon>
        <taxon>Pseudomonadota</taxon>
        <taxon>Gammaproteobacteria</taxon>
        <taxon>sulfur-oxidizing symbionts</taxon>
    </lineage>
</organism>
<dbReference type="PANTHER" id="PTHR33525">
    <property type="match status" value="1"/>
</dbReference>
<evidence type="ECO:0000259" key="2">
    <source>
        <dbReference type="PROSITE" id="PS51833"/>
    </source>
</evidence>
<dbReference type="InterPro" id="IPR013976">
    <property type="entry name" value="HDOD"/>
</dbReference>
<dbReference type="Proteomes" id="UP000191110">
    <property type="component" value="Unassembled WGS sequence"/>
</dbReference>
<dbReference type="OrthoDB" id="9770715at2"/>
<dbReference type="SUPFAM" id="SSF109604">
    <property type="entry name" value="HD-domain/PDEase-like"/>
    <property type="match status" value="1"/>
</dbReference>
<dbReference type="RefSeq" id="WP_078482573.1">
    <property type="nucleotide sequence ID" value="NZ_MPRL01000007.1"/>
</dbReference>
<sequence length="317" mass="34852">MESNEEKLQSWVQKLSETEMPVFTHTASKLTSVSGSSDSSAAELARIILQDASMTARVLKAANNIYYNPGSRSINTISRAVVVLGFEAVRSLCLSIAMIESVLKGSNQEHVSQEMAQAFHAAVQARAFAEKRNDKSPEEVYIATLLHNLGRIAFWSFASDAGETLDEALKQPDATPESAEQAALGFTLRELSFGLCKEWQLGELLEHSLSPVPGNNPRTSNINMGYDLARSVEQGWKTPEALEQLEKVSELLLMPLDQTKRLVEENAEHAVEIARMYGAQHASTLIPQPVQQPPQKEEISTTKGGLQDNYPEADPML</sequence>
<accession>A0A1T2L934</accession>
<feature type="domain" description="HDOD" evidence="2">
    <location>
        <begin position="20"/>
        <end position="215"/>
    </location>
</feature>
<reference evidence="3 4" key="1">
    <citation type="submission" date="2016-11" db="EMBL/GenBank/DDBJ databases">
        <title>Mixed transmission modes and dynamic genome evolution in an obligate animal-bacterial symbiosis.</title>
        <authorList>
            <person name="Russell S.L."/>
            <person name="Corbett-Detig R.B."/>
            <person name="Cavanaugh C.M."/>
        </authorList>
    </citation>
    <scope>NUCLEOTIDE SEQUENCE [LARGE SCALE GENOMIC DNA]</scope>
    <source>
        <strain evidence="3">Sveles-Q1</strain>
    </source>
</reference>
<name>A0A1T2L934_9GAMM</name>